<dbReference type="EC" id="2.4.-.-" evidence="2"/>
<dbReference type="PANTHER" id="PTHR45947:SF3">
    <property type="entry name" value="SULFOQUINOVOSYL TRANSFERASE SQD2"/>
    <property type="match status" value="1"/>
</dbReference>
<keyword evidence="3" id="KW-1185">Reference proteome</keyword>
<dbReference type="Proteomes" id="UP001524944">
    <property type="component" value="Unassembled WGS sequence"/>
</dbReference>
<gene>
    <name evidence="2" type="ORF">NVS47_11890</name>
</gene>
<dbReference type="Pfam" id="PF00534">
    <property type="entry name" value="Glycos_transf_1"/>
    <property type="match status" value="1"/>
</dbReference>
<sequence length="428" mass="49177">MQVKEKEIINQFLREQMLVRLLLTTNARLYKTDDGKYWTKLVYGYDFFHRYFSVFDEIRLVAHTEKCETNETKDMLRVDGDNLIVNEVPFPHGKLQYIKMYRQISRSVKYSAEGCDVAILRIPDQLAFQVYPVLKENKIPVGVEVTSDSWDFFAPGSIKSIFRPFLRLLWYSNQRKICANADGTSYVTEFALQKRYPPKRALKKDGFTTFCTSANLGDIFFGSPKTYSTSDKKVYTIIHVASSIGGHAKGHSELISALGRLHQNGLTTNLVLVGGGTLNQEVESMIDKYNYRENVRVTGLIPSPSMLSNELKKADLFVFPSYREGLPRVVLEAMATGLPCIATELPGIRELIDDDCLVPVKDINTLESRIKYFLNNPEMLTEKSFRNFNKALEYKGNIIQEKRIEFYKILKKRAMKVNVTEKKWSNNK</sequence>
<evidence type="ECO:0000313" key="2">
    <source>
        <dbReference type="EMBL" id="MCR6546203.1"/>
    </source>
</evidence>
<comment type="caution">
    <text evidence="2">The sequence shown here is derived from an EMBL/GenBank/DDBJ whole genome shotgun (WGS) entry which is preliminary data.</text>
</comment>
<organism evidence="2 3">
    <name type="scientific">Dehalobacterium formicoaceticum</name>
    <dbReference type="NCBI Taxonomy" id="51515"/>
    <lineage>
        <taxon>Bacteria</taxon>
        <taxon>Bacillati</taxon>
        <taxon>Bacillota</taxon>
        <taxon>Clostridia</taxon>
        <taxon>Eubacteriales</taxon>
        <taxon>Peptococcaceae</taxon>
        <taxon>Dehalobacterium</taxon>
    </lineage>
</organism>
<evidence type="ECO:0000259" key="1">
    <source>
        <dbReference type="Pfam" id="PF00534"/>
    </source>
</evidence>
<dbReference type="PANTHER" id="PTHR45947">
    <property type="entry name" value="SULFOQUINOVOSYL TRANSFERASE SQD2"/>
    <property type="match status" value="1"/>
</dbReference>
<dbReference type="InterPro" id="IPR050194">
    <property type="entry name" value="Glycosyltransferase_grp1"/>
</dbReference>
<keyword evidence="2" id="KW-0808">Transferase</keyword>
<dbReference type="Gene3D" id="3.40.50.2000">
    <property type="entry name" value="Glycogen Phosphorylase B"/>
    <property type="match status" value="2"/>
</dbReference>
<feature type="domain" description="Glycosyl transferase family 1" evidence="1">
    <location>
        <begin position="246"/>
        <end position="380"/>
    </location>
</feature>
<dbReference type="SUPFAM" id="SSF53756">
    <property type="entry name" value="UDP-Glycosyltransferase/glycogen phosphorylase"/>
    <property type="match status" value="1"/>
</dbReference>
<dbReference type="RefSeq" id="WP_257913686.1">
    <property type="nucleotide sequence ID" value="NZ_JANPWE010000005.1"/>
</dbReference>
<name>A0ABT1Y6M6_9FIRM</name>
<proteinExistence type="predicted"/>
<protein>
    <submittedName>
        <fullName evidence="2">Glycosyltransferase</fullName>
        <ecNumber evidence="2">2.4.-.-</ecNumber>
    </submittedName>
</protein>
<reference evidence="2 3" key="1">
    <citation type="submission" date="2022-08" db="EMBL/GenBank/DDBJ databases">
        <title>Proteogenomics of the novel Dehalobacterium formicoaceticum strain EZ94 highlights a key role of methyltransferases during anaerobic dichloromethane degradation.</title>
        <authorList>
            <person name="Wasmund K."/>
        </authorList>
    </citation>
    <scope>NUCLEOTIDE SEQUENCE [LARGE SCALE GENOMIC DNA]</scope>
    <source>
        <strain evidence="2 3">EZ94</strain>
    </source>
</reference>
<dbReference type="EMBL" id="JANPWE010000005">
    <property type="protein sequence ID" value="MCR6546203.1"/>
    <property type="molecule type" value="Genomic_DNA"/>
</dbReference>
<accession>A0ABT1Y6M6</accession>
<dbReference type="InterPro" id="IPR001296">
    <property type="entry name" value="Glyco_trans_1"/>
</dbReference>
<dbReference type="GO" id="GO:0016757">
    <property type="term" value="F:glycosyltransferase activity"/>
    <property type="evidence" value="ECO:0007669"/>
    <property type="project" value="UniProtKB-KW"/>
</dbReference>
<keyword evidence="2" id="KW-0328">Glycosyltransferase</keyword>
<evidence type="ECO:0000313" key="3">
    <source>
        <dbReference type="Proteomes" id="UP001524944"/>
    </source>
</evidence>